<reference evidence="3" key="1">
    <citation type="submission" date="2023-11" db="EMBL/GenBank/DDBJ databases">
        <title>Genome Sequence of Bacillus pseudomycoides stain BUPM19.</title>
        <authorList>
            <person name="Farhat A."/>
        </authorList>
    </citation>
    <scope>NUCLEOTIDE SEQUENCE [LARGE SCALE GENOMIC DNA]</scope>
    <source>
        <strain evidence="3">BUPM19</strain>
    </source>
</reference>
<comment type="caution">
    <text evidence="2">The sequence shown here is derived from an EMBL/GenBank/DDBJ whole genome shotgun (WGS) entry which is preliminary data.</text>
</comment>
<organism evidence="2 3">
    <name type="scientific">Bacillus bingmayongensis</name>
    <dbReference type="NCBI Taxonomy" id="1150157"/>
    <lineage>
        <taxon>Bacteria</taxon>
        <taxon>Bacillati</taxon>
        <taxon>Bacillota</taxon>
        <taxon>Bacilli</taxon>
        <taxon>Bacillales</taxon>
        <taxon>Bacillaceae</taxon>
        <taxon>Bacillus</taxon>
    </lineage>
</organism>
<feature type="transmembrane region" description="Helical" evidence="1">
    <location>
        <begin position="15"/>
        <end position="35"/>
    </location>
</feature>
<evidence type="ECO:0000313" key="3">
    <source>
        <dbReference type="Proteomes" id="UP001291930"/>
    </source>
</evidence>
<evidence type="ECO:0000256" key="1">
    <source>
        <dbReference type="SAM" id="Phobius"/>
    </source>
</evidence>
<evidence type="ECO:0000313" key="2">
    <source>
        <dbReference type="EMBL" id="MDZ5610288.1"/>
    </source>
</evidence>
<keyword evidence="1" id="KW-0812">Transmembrane</keyword>
<dbReference type="RefSeq" id="WP_154652005.1">
    <property type="nucleotide sequence ID" value="NZ_AKCS01000005.1"/>
</dbReference>
<dbReference type="EMBL" id="JAXOVW010000131">
    <property type="protein sequence ID" value="MDZ5610288.1"/>
    <property type="molecule type" value="Genomic_DNA"/>
</dbReference>
<protein>
    <submittedName>
        <fullName evidence="2">Uncharacterized protein</fullName>
    </submittedName>
</protein>
<keyword evidence="1" id="KW-1133">Transmembrane helix</keyword>
<dbReference type="Proteomes" id="UP001291930">
    <property type="component" value="Unassembled WGS sequence"/>
</dbReference>
<name>A0ABU5K3P2_9BACI</name>
<accession>A0ABU5K3P2</accession>
<keyword evidence="1" id="KW-0472">Membrane</keyword>
<keyword evidence="3" id="KW-1185">Reference proteome</keyword>
<proteinExistence type="predicted"/>
<gene>
    <name evidence="2" type="ORF">U2I54_25475</name>
</gene>
<sequence>MMKMWNMIVSYLPDWKIFVQAFIVFLIPYIISRFFHWVNISEKEW</sequence>